<dbReference type="PANTHER" id="PTHR34286">
    <property type="entry name" value="TRANSMEMBRANE PROTEIN"/>
    <property type="match status" value="1"/>
</dbReference>
<name>A0A9N8V8Z6_9GLOM</name>
<keyword evidence="1" id="KW-0812">Transmembrane</keyword>
<proteinExistence type="predicted"/>
<protein>
    <submittedName>
        <fullName evidence="2">2746_t:CDS:1</fullName>
    </submittedName>
</protein>
<reference evidence="2" key="1">
    <citation type="submission" date="2021-06" db="EMBL/GenBank/DDBJ databases">
        <authorList>
            <person name="Kallberg Y."/>
            <person name="Tangrot J."/>
            <person name="Rosling A."/>
        </authorList>
    </citation>
    <scope>NUCLEOTIDE SEQUENCE</scope>
    <source>
        <strain evidence="2">AZ414A</strain>
    </source>
</reference>
<keyword evidence="3" id="KW-1185">Reference proteome</keyword>
<evidence type="ECO:0000313" key="2">
    <source>
        <dbReference type="EMBL" id="CAG8441580.1"/>
    </source>
</evidence>
<sequence length="75" mass="8647">MGAVKRFPYPKEVWSPAGGWWTRPANWKSNTVIVAAGMSVIIAVVWKISAEREWSKQFTDGEYKELKFAENEKEK</sequence>
<organism evidence="2 3">
    <name type="scientific">Diversispora eburnea</name>
    <dbReference type="NCBI Taxonomy" id="1213867"/>
    <lineage>
        <taxon>Eukaryota</taxon>
        <taxon>Fungi</taxon>
        <taxon>Fungi incertae sedis</taxon>
        <taxon>Mucoromycota</taxon>
        <taxon>Glomeromycotina</taxon>
        <taxon>Glomeromycetes</taxon>
        <taxon>Diversisporales</taxon>
        <taxon>Diversisporaceae</taxon>
        <taxon>Diversispora</taxon>
    </lineage>
</organism>
<evidence type="ECO:0000313" key="3">
    <source>
        <dbReference type="Proteomes" id="UP000789706"/>
    </source>
</evidence>
<gene>
    <name evidence="2" type="ORF">DEBURN_LOCUS1482</name>
</gene>
<comment type="caution">
    <text evidence="2">The sequence shown here is derived from an EMBL/GenBank/DDBJ whole genome shotgun (WGS) entry which is preliminary data.</text>
</comment>
<dbReference type="OrthoDB" id="2100988at2759"/>
<dbReference type="PANTHER" id="PTHR34286:SF1">
    <property type="entry name" value="TRANSMEMBRANE PROTEIN"/>
    <property type="match status" value="1"/>
</dbReference>
<accession>A0A9N8V8Z6</accession>
<dbReference type="AlphaFoldDB" id="A0A9N8V8Z6"/>
<dbReference type="Proteomes" id="UP000789706">
    <property type="component" value="Unassembled WGS sequence"/>
</dbReference>
<keyword evidence="1" id="KW-1133">Transmembrane helix</keyword>
<dbReference type="EMBL" id="CAJVPK010000066">
    <property type="protein sequence ID" value="CAG8441580.1"/>
    <property type="molecule type" value="Genomic_DNA"/>
</dbReference>
<evidence type="ECO:0000256" key="1">
    <source>
        <dbReference type="SAM" id="Phobius"/>
    </source>
</evidence>
<feature type="transmembrane region" description="Helical" evidence="1">
    <location>
        <begin position="30"/>
        <end position="48"/>
    </location>
</feature>
<keyword evidence="1" id="KW-0472">Membrane</keyword>